<comment type="caution">
    <text evidence="2">The sequence shown here is derived from an EMBL/GenBank/DDBJ whole genome shotgun (WGS) entry which is preliminary data.</text>
</comment>
<evidence type="ECO:0000256" key="1">
    <source>
        <dbReference type="SAM" id="MobiDB-lite"/>
    </source>
</evidence>
<dbReference type="EMBL" id="CM035408">
    <property type="protein sequence ID" value="KAH7440772.1"/>
    <property type="molecule type" value="Genomic_DNA"/>
</dbReference>
<sequence length="390" mass="44568">MEQKECVHPSPHERSPYASSPHVDVRCLASSTSNLSEMYNHVDTVSCIARRFEERSGIEQLDGHDSDDFDFSSRFSGSDYAWDASCMTWADELFCNGQIRPIWHPDVQSDRWFAGNREDDDCLDRSDFQSSAEYSYSMLPASLTNIFMAANRERDVDKGFMVQHLTDLTYSNDSADDLRIGVDAKLKVARMARDLEGRGSSRFGRHTNDRRGRHVRLGSRDLGARITRSLSPPRVFHMDDDLPRLSLEGSQSFQASKKHGDIRHTQKHEAEKACDMPRGKGARVTLMELLHESEQLERRNISSRMIWKGRELQKKGKTAPKATRKNALWSRVSNHHAHHQLPRIETGNTTQQTFLPYRDMNLLTCLGLAFNRQQSVAASKILQAKTQKMK</sequence>
<accession>A0A8T2V4E9</accession>
<dbReference type="EMBL" id="CM035408">
    <property type="protein sequence ID" value="KAH7440773.1"/>
    <property type="molecule type" value="Genomic_DNA"/>
</dbReference>
<feature type="compositionally biased region" description="Basic and acidic residues" evidence="1">
    <location>
        <begin position="258"/>
        <end position="273"/>
    </location>
</feature>
<evidence type="ECO:0000313" key="3">
    <source>
        <dbReference type="Proteomes" id="UP000825935"/>
    </source>
</evidence>
<dbReference type="InterPro" id="IPR012442">
    <property type="entry name" value="DUF1645_plant"/>
</dbReference>
<dbReference type="PANTHER" id="PTHR33095:SF57">
    <property type="entry name" value="EXPRESSED PROTEIN"/>
    <property type="match status" value="1"/>
</dbReference>
<proteinExistence type="predicted"/>
<dbReference type="Pfam" id="PF07816">
    <property type="entry name" value="DUF1645"/>
    <property type="match status" value="1"/>
</dbReference>
<reference evidence="2" key="1">
    <citation type="submission" date="2021-08" db="EMBL/GenBank/DDBJ databases">
        <title>WGS assembly of Ceratopteris richardii.</title>
        <authorList>
            <person name="Marchant D.B."/>
            <person name="Chen G."/>
            <person name="Jenkins J."/>
            <person name="Shu S."/>
            <person name="Leebens-Mack J."/>
            <person name="Grimwood J."/>
            <person name="Schmutz J."/>
            <person name="Soltis P."/>
            <person name="Soltis D."/>
            <person name="Chen Z.-H."/>
        </authorList>
    </citation>
    <scope>NUCLEOTIDE SEQUENCE</scope>
    <source>
        <strain evidence="2">Whitten #5841</strain>
        <tissue evidence="2">Leaf</tissue>
    </source>
</reference>
<dbReference type="Proteomes" id="UP000825935">
    <property type="component" value="Chromosome 3"/>
</dbReference>
<gene>
    <name evidence="2" type="ORF">KP509_03G010300</name>
</gene>
<dbReference type="PANTHER" id="PTHR33095">
    <property type="entry name" value="OS07G0619500 PROTEIN"/>
    <property type="match status" value="1"/>
</dbReference>
<protein>
    <submittedName>
        <fullName evidence="2">Uncharacterized protein</fullName>
    </submittedName>
</protein>
<evidence type="ECO:0000313" key="2">
    <source>
        <dbReference type="EMBL" id="KAH7440773.1"/>
    </source>
</evidence>
<keyword evidence="3" id="KW-1185">Reference proteome</keyword>
<dbReference type="AlphaFoldDB" id="A0A8T2V4E9"/>
<organism evidence="2 3">
    <name type="scientific">Ceratopteris richardii</name>
    <name type="common">Triangle waterfern</name>
    <dbReference type="NCBI Taxonomy" id="49495"/>
    <lineage>
        <taxon>Eukaryota</taxon>
        <taxon>Viridiplantae</taxon>
        <taxon>Streptophyta</taxon>
        <taxon>Embryophyta</taxon>
        <taxon>Tracheophyta</taxon>
        <taxon>Polypodiopsida</taxon>
        <taxon>Polypodiidae</taxon>
        <taxon>Polypodiales</taxon>
        <taxon>Pteridineae</taxon>
        <taxon>Pteridaceae</taxon>
        <taxon>Parkerioideae</taxon>
        <taxon>Ceratopteris</taxon>
    </lineage>
</organism>
<feature type="compositionally biased region" description="Basic and acidic residues" evidence="1">
    <location>
        <begin position="1"/>
        <end position="15"/>
    </location>
</feature>
<feature type="region of interest" description="Disordered" evidence="1">
    <location>
        <begin position="252"/>
        <end position="273"/>
    </location>
</feature>
<name>A0A8T2V4E9_CERRI</name>
<feature type="region of interest" description="Disordered" evidence="1">
    <location>
        <begin position="1"/>
        <end position="20"/>
    </location>
</feature>